<evidence type="ECO:0000313" key="12">
    <source>
        <dbReference type="EMBL" id="VAX25743.1"/>
    </source>
</evidence>
<dbReference type="EC" id="1.3.1.34" evidence="12"/>
<dbReference type="PANTHER" id="PTHR42917">
    <property type="entry name" value="2,4-DIENOYL-COA REDUCTASE"/>
    <property type="match status" value="1"/>
</dbReference>
<reference evidence="12" key="1">
    <citation type="submission" date="2018-06" db="EMBL/GenBank/DDBJ databases">
        <authorList>
            <person name="Zhirakovskaya E."/>
        </authorList>
    </citation>
    <scope>NUCLEOTIDE SEQUENCE</scope>
</reference>
<accession>A0A3B1CM07</accession>
<feature type="domain" description="NADH:flavin oxidoreductase/NADH oxidase N-terminal" evidence="10">
    <location>
        <begin position="3"/>
        <end position="314"/>
    </location>
</feature>
<dbReference type="PRINTS" id="PR00368">
    <property type="entry name" value="FADPNR"/>
</dbReference>
<dbReference type="InterPro" id="IPR023753">
    <property type="entry name" value="FAD/NAD-binding_dom"/>
</dbReference>
<evidence type="ECO:0000256" key="9">
    <source>
        <dbReference type="ARBA" id="ARBA00023014"/>
    </source>
</evidence>
<proteinExistence type="inferred from homology"/>
<dbReference type="InterPro" id="IPR036188">
    <property type="entry name" value="FAD/NAD-bd_sf"/>
</dbReference>
<name>A0A3B1CM07_9ZZZZ</name>
<dbReference type="SUPFAM" id="SSF51905">
    <property type="entry name" value="FAD/NAD(P)-binding domain"/>
    <property type="match status" value="1"/>
</dbReference>
<evidence type="ECO:0000256" key="2">
    <source>
        <dbReference type="ARBA" id="ARBA00001966"/>
    </source>
</evidence>
<evidence type="ECO:0000256" key="6">
    <source>
        <dbReference type="ARBA" id="ARBA00022723"/>
    </source>
</evidence>
<dbReference type="InterPro" id="IPR051793">
    <property type="entry name" value="NADH:flavin_oxidoreductase"/>
</dbReference>
<dbReference type="GO" id="GO:0051536">
    <property type="term" value="F:iron-sulfur cluster binding"/>
    <property type="evidence" value="ECO:0007669"/>
    <property type="project" value="UniProtKB-KW"/>
</dbReference>
<dbReference type="Gene3D" id="3.20.20.70">
    <property type="entry name" value="Aldolase class I"/>
    <property type="match status" value="1"/>
</dbReference>
<evidence type="ECO:0000256" key="3">
    <source>
        <dbReference type="ARBA" id="ARBA00011048"/>
    </source>
</evidence>
<keyword evidence="7 12" id="KW-0560">Oxidoreductase</keyword>
<evidence type="ECO:0000259" key="10">
    <source>
        <dbReference type="Pfam" id="PF00724"/>
    </source>
</evidence>
<evidence type="ECO:0000256" key="5">
    <source>
        <dbReference type="ARBA" id="ARBA00022643"/>
    </source>
</evidence>
<dbReference type="EMBL" id="UOGD01000308">
    <property type="protein sequence ID" value="VAX25743.1"/>
    <property type="molecule type" value="Genomic_DNA"/>
</dbReference>
<evidence type="ECO:0000256" key="8">
    <source>
        <dbReference type="ARBA" id="ARBA00023004"/>
    </source>
</evidence>
<feature type="domain" description="FAD/NAD(P)-binding" evidence="11">
    <location>
        <begin position="366"/>
        <end position="579"/>
    </location>
</feature>
<keyword evidence="6" id="KW-0479">Metal-binding</keyword>
<keyword evidence="5" id="KW-0288">FMN</keyword>
<gene>
    <name evidence="12" type="ORF">MNBD_IGNAVI01-1522</name>
</gene>
<dbReference type="SUPFAM" id="SSF51395">
    <property type="entry name" value="FMN-linked oxidoreductases"/>
    <property type="match status" value="1"/>
</dbReference>
<dbReference type="GO" id="GO:0046872">
    <property type="term" value="F:metal ion binding"/>
    <property type="evidence" value="ECO:0007669"/>
    <property type="project" value="UniProtKB-KW"/>
</dbReference>
<dbReference type="AlphaFoldDB" id="A0A3B1CM07"/>
<keyword evidence="4" id="KW-0285">Flavoprotein</keyword>
<dbReference type="InterPro" id="IPR001155">
    <property type="entry name" value="OxRdtase_FMN_N"/>
</dbReference>
<dbReference type="InterPro" id="IPR013785">
    <property type="entry name" value="Aldolase_TIM"/>
</dbReference>
<sequence>MLELRNQFILAPVKLGYSDKTGVITERHLNFYDLRSKHIGAVDPEPLYMDPGLRELPTQIGINDESKIEGLKKLTDLVHNNGAKVIAHLNHPGRMANPKIPGNYYWSSTGKPCPNGGAVPERMSRDMMDEVIDMFVGSSKHAVAAGFDIIELQFGHGYLMAQFLSPDVNDRTDEYGGSFVNRVRFPLEVLKAVRKAVDIPLIARISGDEIIPTGFHIDEMLQFSNLLETNGINAIHVSAGSACSTPPWFFQHMFIPKGKTWEFAGKIKENVNVPVIFVGRINSAEDIELVNEKYDADYIAVGRAMVADHDFVGKYLGKVEGNIRPCLACSDGCLGGVKGGIGLGCVVNPLVNTGLAKVEVSETSKKFAVIGGGLAGMEAAITLNERGHKVDLYEKDELGGQFNLAYLPPNKESLLQIVDYFKNEVKESDVNLINREAVLSDFEGVDYNGIIMATGAIPAVPPIKGLKKFYWTEFLEDSQLPRDKKVLVVGGGLIGLEVASKLVDANNNVIIVEMLDEIARGMEMIEKAMTVKKLKAKNAEIFMNHKVVEIIDDKVILENEDSRKEIDNVDDIVIATGMNSYIPFEYIG</sequence>
<dbReference type="CDD" id="cd02803">
    <property type="entry name" value="OYE_like_FMN_family"/>
    <property type="match status" value="1"/>
</dbReference>
<evidence type="ECO:0000259" key="11">
    <source>
        <dbReference type="Pfam" id="PF07992"/>
    </source>
</evidence>
<comment type="cofactor">
    <cofactor evidence="1">
        <name>FMN</name>
        <dbReference type="ChEBI" id="CHEBI:58210"/>
    </cofactor>
</comment>
<dbReference type="Gene3D" id="3.40.50.720">
    <property type="entry name" value="NAD(P)-binding Rossmann-like Domain"/>
    <property type="match status" value="1"/>
</dbReference>
<keyword evidence="8" id="KW-0408">Iron</keyword>
<feature type="non-terminal residue" evidence="12">
    <location>
        <position position="588"/>
    </location>
</feature>
<evidence type="ECO:0000256" key="1">
    <source>
        <dbReference type="ARBA" id="ARBA00001917"/>
    </source>
</evidence>
<dbReference type="GO" id="GO:0008670">
    <property type="term" value="F:2,4-dienoyl-CoA reductase (NADPH) activity"/>
    <property type="evidence" value="ECO:0007669"/>
    <property type="project" value="UniProtKB-EC"/>
</dbReference>
<evidence type="ECO:0000256" key="4">
    <source>
        <dbReference type="ARBA" id="ARBA00022630"/>
    </source>
</evidence>
<organism evidence="12">
    <name type="scientific">hydrothermal vent metagenome</name>
    <dbReference type="NCBI Taxonomy" id="652676"/>
    <lineage>
        <taxon>unclassified sequences</taxon>
        <taxon>metagenomes</taxon>
        <taxon>ecological metagenomes</taxon>
    </lineage>
</organism>
<dbReference type="PANTHER" id="PTHR42917:SF2">
    <property type="entry name" value="2,4-DIENOYL-COA REDUCTASE [(2E)-ENOYL-COA-PRODUCING]"/>
    <property type="match status" value="1"/>
</dbReference>
<dbReference type="GO" id="GO:0010181">
    <property type="term" value="F:FMN binding"/>
    <property type="evidence" value="ECO:0007669"/>
    <property type="project" value="InterPro"/>
</dbReference>
<dbReference type="Gene3D" id="3.50.50.60">
    <property type="entry name" value="FAD/NAD(P)-binding domain"/>
    <property type="match status" value="1"/>
</dbReference>
<evidence type="ECO:0000256" key="7">
    <source>
        <dbReference type="ARBA" id="ARBA00023002"/>
    </source>
</evidence>
<comment type="cofactor">
    <cofactor evidence="2">
        <name>[4Fe-4S] cluster</name>
        <dbReference type="ChEBI" id="CHEBI:49883"/>
    </cofactor>
</comment>
<protein>
    <submittedName>
        <fullName evidence="12">2,4-dienoyl-CoA reductase [NADPH]</fullName>
        <ecNumber evidence="12">1.3.1.34</ecNumber>
    </submittedName>
</protein>
<dbReference type="Pfam" id="PF00724">
    <property type="entry name" value="Oxidored_FMN"/>
    <property type="match status" value="1"/>
</dbReference>
<comment type="similarity">
    <text evidence="3">In the N-terminal section; belongs to the NADH:flavin oxidoreductase/NADH oxidase family.</text>
</comment>
<keyword evidence="9" id="KW-0411">Iron-sulfur</keyword>
<dbReference type="Pfam" id="PF07992">
    <property type="entry name" value="Pyr_redox_2"/>
    <property type="match status" value="1"/>
</dbReference>